<reference evidence="1 2" key="1">
    <citation type="submission" date="2018-09" db="EMBL/GenBank/DDBJ databases">
        <authorList>
            <person name="Tagini F."/>
        </authorList>
    </citation>
    <scope>NUCLEOTIDE SEQUENCE [LARGE SCALE GENOMIC DNA]</scope>
    <source>
        <strain evidence="1 2">MK13</strain>
    </source>
</reference>
<protein>
    <submittedName>
        <fullName evidence="1">Uncharacterized protein</fullName>
    </submittedName>
</protein>
<dbReference type="EMBL" id="UPHQ01000320">
    <property type="protein sequence ID" value="VBA46766.1"/>
    <property type="molecule type" value="Genomic_DNA"/>
</dbReference>
<dbReference type="OrthoDB" id="9758243at2"/>
<dbReference type="AlphaFoldDB" id="A0A498QJA5"/>
<dbReference type="RefSeq" id="WP_075542431.1">
    <property type="nucleotide sequence ID" value="NZ_UPHQ01000320.1"/>
</dbReference>
<organism evidence="1 2">
    <name type="scientific">Mycobacterium innocens</name>
    <dbReference type="NCBI Taxonomy" id="2341083"/>
    <lineage>
        <taxon>Bacteria</taxon>
        <taxon>Bacillati</taxon>
        <taxon>Actinomycetota</taxon>
        <taxon>Actinomycetes</taxon>
        <taxon>Mycobacteriales</taxon>
        <taxon>Mycobacteriaceae</taxon>
        <taxon>Mycobacterium</taxon>
    </lineage>
</organism>
<gene>
    <name evidence="1" type="ORF">LAUMK13_05721</name>
</gene>
<keyword evidence="2" id="KW-1185">Reference proteome</keyword>
<proteinExistence type="predicted"/>
<dbReference type="Proteomes" id="UP000267289">
    <property type="component" value="Unassembled WGS sequence"/>
</dbReference>
<evidence type="ECO:0000313" key="2">
    <source>
        <dbReference type="Proteomes" id="UP000267289"/>
    </source>
</evidence>
<name>A0A498QJA5_9MYCO</name>
<evidence type="ECO:0000313" key="1">
    <source>
        <dbReference type="EMBL" id="VBA46766.1"/>
    </source>
</evidence>
<accession>A0A498QJA5</accession>
<sequence>MVAFQQVLDRLNDLFGSEDFTESQKVSFLEALLQTLLEDAALVQQAKVNSAKQFVESPDFDGVRRYPRNLMLYFHWASIVHAIRC</sequence>